<reference evidence="1" key="1">
    <citation type="submission" date="2021-05" db="EMBL/GenBank/DDBJ databases">
        <authorList>
            <person name="Pan Q."/>
            <person name="Jouanno E."/>
            <person name="Zahm M."/>
            <person name="Klopp C."/>
            <person name="Cabau C."/>
            <person name="Louis A."/>
            <person name="Berthelot C."/>
            <person name="Parey E."/>
            <person name="Roest Crollius H."/>
            <person name="Montfort J."/>
            <person name="Robinson-Rechavi M."/>
            <person name="Bouchez O."/>
            <person name="Lampietro C."/>
            <person name="Lopez Roques C."/>
            <person name="Donnadieu C."/>
            <person name="Postlethwait J."/>
            <person name="Bobe J."/>
            <person name="Dillon D."/>
            <person name="Chandos A."/>
            <person name="von Hippel F."/>
            <person name="Guiguen Y."/>
        </authorList>
    </citation>
    <scope>NUCLEOTIDE SEQUENCE</scope>
    <source>
        <strain evidence="1">YG-Jan2019</strain>
    </source>
</reference>
<protein>
    <submittedName>
        <fullName evidence="1">Uncharacterized protein</fullName>
    </submittedName>
</protein>
<dbReference type="EMBL" id="CM055748">
    <property type="protein sequence ID" value="KAJ7995642.1"/>
    <property type="molecule type" value="Genomic_DNA"/>
</dbReference>
<comment type="caution">
    <text evidence="1">The sequence shown here is derived from an EMBL/GenBank/DDBJ whole genome shotgun (WGS) entry which is preliminary data.</text>
</comment>
<sequence>MPRSTCHRQRSAILLPRFAQFAQDYDFAHVTSSPRYPCSNGVAERAVRTVKSLLEKEGDFHKALLAYRATPLAHGSSPAQLLMGRRIRTPVPIVLEQLKQQWPDLEKFREKDAGLKSQQQQTFNRRHHTQTLPPLQPGQHVWIKPTHTKGTVVSQAYTPRSYEVETLEGGRLRRNRSHLREVPVPPASGDMTVTR</sequence>
<proteinExistence type="predicted"/>
<organism evidence="1 2">
    <name type="scientific">Dallia pectoralis</name>
    <name type="common">Alaska blackfish</name>
    <dbReference type="NCBI Taxonomy" id="75939"/>
    <lineage>
        <taxon>Eukaryota</taxon>
        <taxon>Metazoa</taxon>
        <taxon>Chordata</taxon>
        <taxon>Craniata</taxon>
        <taxon>Vertebrata</taxon>
        <taxon>Euteleostomi</taxon>
        <taxon>Actinopterygii</taxon>
        <taxon>Neopterygii</taxon>
        <taxon>Teleostei</taxon>
        <taxon>Protacanthopterygii</taxon>
        <taxon>Esociformes</taxon>
        <taxon>Umbridae</taxon>
        <taxon>Dallia</taxon>
    </lineage>
</organism>
<dbReference type="Proteomes" id="UP001157502">
    <property type="component" value="Chromosome 21"/>
</dbReference>
<gene>
    <name evidence="1" type="ORF">DPEC_G00246700</name>
</gene>
<accession>A0ACC2FWJ2</accession>
<evidence type="ECO:0000313" key="2">
    <source>
        <dbReference type="Proteomes" id="UP001157502"/>
    </source>
</evidence>
<name>A0ACC2FWJ2_DALPE</name>
<evidence type="ECO:0000313" key="1">
    <source>
        <dbReference type="EMBL" id="KAJ7995642.1"/>
    </source>
</evidence>
<keyword evidence="2" id="KW-1185">Reference proteome</keyword>